<evidence type="ECO:0000256" key="4">
    <source>
        <dbReference type="PIRSR" id="PIRSR006806-1"/>
    </source>
</evidence>
<keyword evidence="2 4" id="KW-0547">Nucleotide-binding</keyword>
<dbReference type="InterPro" id="IPR002698">
    <property type="entry name" value="FTHF_cligase"/>
</dbReference>
<proteinExistence type="inferred from homology"/>
<dbReference type="EC" id="6.3.3.2" evidence="5"/>
<dbReference type="GO" id="GO:0046872">
    <property type="term" value="F:metal ion binding"/>
    <property type="evidence" value="ECO:0007669"/>
    <property type="project" value="UniProtKB-KW"/>
</dbReference>
<dbReference type="AlphaFoldDB" id="A0A328ATG7"/>
<dbReference type="NCBIfam" id="TIGR02727">
    <property type="entry name" value="MTHFS_bact"/>
    <property type="match status" value="1"/>
</dbReference>
<feature type="binding site" evidence="4">
    <location>
        <position position="43"/>
    </location>
    <ligand>
        <name>substrate</name>
    </ligand>
</feature>
<reference evidence="7" key="1">
    <citation type="submission" date="2018-05" db="EMBL/GenBank/DDBJ databases">
        <authorList>
            <person name="Li X."/>
        </authorList>
    </citation>
    <scope>NUCLEOTIDE SEQUENCE [LARGE SCALE GENOMIC DNA]</scope>
    <source>
        <strain evidence="7">YIM 73061</strain>
    </source>
</reference>
<gene>
    <name evidence="6" type="ORF">DJ018_06620</name>
</gene>
<keyword evidence="3 4" id="KW-0067">ATP-binding</keyword>
<dbReference type="Gene3D" id="3.40.50.10420">
    <property type="entry name" value="NagB/RpiA/CoA transferase-like"/>
    <property type="match status" value="1"/>
</dbReference>
<feature type="binding site" evidence="4">
    <location>
        <begin position="118"/>
        <end position="126"/>
    </location>
    <ligand>
        <name>ATP</name>
        <dbReference type="ChEBI" id="CHEBI:30616"/>
    </ligand>
</feature>
<comment type="cofactor">
    <cofactor evidence="5">
        <name>Mg(2+)</name>
        <dbReference type="ChEBI" id="CHEBI:18420"/>
    </cofactor>
</comment>
<evidence type="ECO:0000313" key="7">
    <source>
        <dbReference type="Proteomes" id="UP000249725"/>
    </source>
</evidence>
<evidence type="ECO:0000256" key="1">
    <source>
        <dbReference type="ARBA" id="ARBA00010638"/>
    </source>
</evidence>
<accession>A0A328ATG7</accession>
<evidence type="ECO:0000256" key="2">
    <source>
        <dbReference type="ARBA" id="ARBA00022741"/>
    </source>
</evidence>
<dbReference type="PANTHER" id="PTHR23407">
    <property type="entry name" value="ATPASE INHIBITOR/5-FORMYLTETRAHYDROFOLATE CYCLO-LIGASE"/>
    <property type="match status" value="1"/>
</dbReference>
<evidence type="ECO:0000256" key="5">
    <source>
        <dbReference type="RuleBase" id="RU361279"/>
    </source>
</evidence>
<dbReference type="PANTHER" id="PTHR23407:SF1">
    <property type="entry name" value="5-FORMYLTETRAHYDROFOLATE CYCLO-LIGASE"/>
    <property type="match status" value="1"/>
</dbReference>
<keyword evidence="5" id="KW-0460">Magnesium</keyword>
<dbReference type="Proteomes" id="UP000249725">
    <property type="component" value="Unassembled WGS sequence"/>
</dbReference>
<evidence type="ECO:0000313" key="6">
    <source>
        <dbReference type="EMBL" id="RAK58260.1"/>
    </source>
</evidence>
<dbReference type="GO" id="GO:0005524">
    <property type="term" value="F:ATP binding"/>
    <property type="evidence" value="ECO:0007669"/>
    <property type="project" value="UniProtKB-KW"/>
</dbReference>
<dbReference type="GO" id="GO:0030272">
    <property type="term" value="F:5-formyltetrahydrofolate cyclo-ligase activity"/>
    <property type="evidence" value="ECO:0007669"/>
    <property type="project" value="UniProtKB-EC"/>
</dbReference>
<sequence length="176" mass="19482">MRARRRQLAAEQPDAAKLAAARIPLDRLPIFQTFSGYHPLGSEIDPRPLMRRLAENGAVPALPVAASREEPLEFRLWDPREGLEPDAFDIPAPPLWAGAVQPELIIAPLLAFDRRGNRLGQGAGHYDRTIANLRALQPVFVLGLAFSGQELEELPAEPHDERLNAILTETDYIEVG</sequence>
<dbReference type="GO" id="GO:0009396">
    <property type="term" value="P:folic acid-containing compound biosynthetic process"/>
    <property type="evidence" value="ECO:0007669"/>
    <property type="project" value="TreeGrafter"/>
</dbReference>
<dbReference type="SUPFAM" id="SSF100950">
    <property type="entry name" value="NagB/RpiA/CoA transferase-like"/>
    <property type="match status" value="1"/>
</dbReference>
<dbReference type="OrthoDB" id="9801938at2"/>
<evidence type="ECO:0000256" key="3">
    <source>
        <dbReference type="ARBA" id="ARBA00022840"/>
    </source>
</evidence>
<dbReference type="InterPro" id="IPR024185">
    <property type="entry name" value="FTHF_cligase-like_sf"/>
</dbReference>
<dbReference type="PIRSF" id="PIRSF006806">
    <property type="entry name" value="FTHF_cligase"/>
    <property type="match status" value="1"/>
</dbReference>
<organism evidence="6 7">
    <name type="scientific">Phenylobacterium deserti</name>
    <dbReference type="NCBI Taxonomy" id="1914756"/>
    <lineage>
        <taxon>Bacteria</taxon>
        <taxon>Pseudomonadati</taxon>
        <taxon>Pseudomonadota</taxon>
        <taxon>Alphaproteobacteria</taxon>
        <taxon>Caulobacterales</taxon>
        <taxon>Caulobacteraceae</taxon>
        <taxon>Phenylobacterium</taxon>
    </lineage>
</organism>
<name>A0A328ATG7_9CAUL</name>
<keyword evidence="5" id="KW-0479">Metal-binding</keyword>
<protein>
    <recommendedName>
        <fullName evidence="5">5-formyltetrahydrofolate cyclo-ligase</fullName>
        <ecNumber evidence="5">6.3.3.2</ecNumber>
    </recommendedName>
</protein>
<dbReference type="InterPro" id="IPR037171">
    <property type="entry name" value="NagB/RpiA_transferase-like"/>
</dbReference>
<comment type="catalytic activity">
    <reaction evidence="5">
        <text>(6S)-5-formyl-5,6,7,8-tetrahydrofolate + ATP = (6R)-5,10-methenyltetrahydrofolate + ADP + phosphate</text>
        <dbReference type="Rhea" id="RHEA:10488"/>
        <dbReference type="ChEBI" id="CHEBI:30616"/>
        <dbReference type="ChEBI" id="CHEBI:43474"/>
        <dbReference type="ChEBI" id="CHEBI:57455"/>
        <dbReference type="ChEBI" id="CHEBI:57457"/>
        <dbReference type="ChEBI" id="CHEBI:456216"/>
        <dbReference type="EC" id="6.3.3.2"/>
    </reaction>
</comment>
<dbReference type="EMBL" id="QFYR01000001">
    <property type="protein sequence ID" value="RAK58260.1"/>
    <property type="molecule type" value="Genomic_DNA"/>
</dbReference>
<keyword evidence="7" id="KW-1185">Reference proteome</keyword>
<comment type="similarity">
    <text evidence="1 5">Belongs to the 5-formyltetrahydrofolate cyclo-ligase family.</text>
</comment>
<dbReference type="Pfam" id="PF01812">
    <property type="entry name" value="5-FTHF_cyc-lig"/>
    <property type="match status" value="1"/>
</dbReference>
<keyword evidence="6" id="KW-0436">Ligase</keyword>
<comment type="caution">
    <text evidence="6">The sequence shown here is derived from an EMBL/GenBank/DDBJ whole genome shotgun (WGS) entry which is preliminary data.</text>
</comment>
<dbReference type="GO" id="GO:0035999">
    <property type="term" value="P:tetrahydrofolate interconversion"/>
    <property type="evidence" value="ECO:0007669"/>
    <property type="project" value="TreeGrafter"/>
</dbReference>